<name>A0A3P5XXL4_9MICC</name>
<feature type="transmembrane region" description="Helical" evidence="6">
    <location>
        <begin position="315"/>
        <end position="334"/>
    </location>
</feature>
<feature type="transmembrane region" description="Helical" evidence="6">
    <location>
        <begin position="136"/>
        <end position="158"/>
    </location>
</feature>
<keyword evidence="5 6" id="KW-0472">Membrane</keyword>
<feature type="transmembrane region" description="Helical" evidence="6">
    <location>
        <begin position="340"/>
        <end position="361"/>
    </location>
</feature>
<dbReference type="GO" id="GO:0022857">
    <property type="term" value="F:transmembrane transporter activity"/>
    <property type="evidence" value="ECO:0007669"/>
    <property type="project" value="InterPro"/>
</dbReference>
<evidence type="ECO:0000256" key="3">
    <source>
        <dbReference type="ARBA" id="ARBA00022692"/>
    </source>
</evidence>
<dbReference type="AlphaFoldDB" id="A0A3P5XXL4"/>
<protein>
    <submittedName>
        <fullName evidence="8">Putative sulfoacetate transporter SauU</fullName>
    </submittedName>
</protein>
<evidence type="ECO:0000313" key="9">
    <source>
        <dbReference type="Proteomes" id="UP000280861"/>
    </source>
</evidence>
<dbReference type="InterPro" id="IPR020846">
    <property type="entry name" value="MFS_dom"/>
</dbReference>
<dbReference type="InterPro" id="IPR011701">
    <property type="entry name" value="MFS"/>
</dbReference>
<feature type="transmembrane region" description="Helical" evidence="6">
    <location>
        <begin position="249"/>
        <end position="270"/>
    </location>
</feature>
<dbReference type="PANTHER" id="PTHR43124:SF3">
    <property type="entry name" value="CHLORAMPHENICOL EFFLUX PUMP RV0191"/>
    <property type="match status" value="1"/>
</dbReference>
<dbReference type="Proteomes" id="UP000280861">
    <property type="component" value="Unassembled WGS sequence"/>
</dbReference>
<keyword evidence="3 6" id="KW-0812">Transmembrane</keyword>
<keyword evidence="9" id="KW-1185">Reference proteome</keyword>
<feature type="transmembrane region" description="Helical" evidence="6">
    <location>
        <begin position="77"/>
        <end position="99"/>
    </location>
</feature>
<dbReference type="InterPro" id="IPR036259">
    <property type="entry name" value="MFS_trans_sf"/>
</dbReference>
<dbReference type="EMBL" id="UXAU01000041">
    <property type="protein sequence ID" value="VDC32903.1"/>
    <property type="molecule type" value="Genomic_DNA"/>
</dbReference>
<dbReference type="SUPFAM" id="SSF103473">
    <property type="entry name" value="MFS general substrate transporter"/>
    <property type="match status" value="1"/>
</dbReference>
<feature type="transmembrane region" description="Helical" evidence="6">
    <location>
        <begin position="196"/>
        <end position="215"/>
    </location>
</feature>
<comment type="subcellular location">
    <subcellularLocation>
        <location evidence="1">Cell membrane</location>
        <topology evidence="1">Multi-pass membrane protein</topology>
    </subcellularLocation>
</comment>
<dbReference type="PROSITE" id="PS50850">
    <property type="entry name" value="MFS"/>
    <property type="match status" value="1"/>
</dbReference>
<dbReference type="CDD" id="cd06174">
    <property type="entry name" value="MFS"/>
    <property type="match status" value="1"/>
</dbReference>
<dbReference type="GO" id="GO:0005886">
    <property type="term" value="C:plasma membrane"/>
    <property type="evidence" value="ECO:0007669"/>
    <property type="project" value="UniProtKB-SubCell"/>
</dbReference>
<feature type="transmembrane region" description="Helical" evidence="6">
    <location>
        <begin position="106"/>
        <end position="124"/>
    </location>
</feature>
<keyword evidence="2" id="KW-1003">Cell membrane</keyword>
<dbReference type="PANTHER" id="PTHR43124">
    <property type="entry name" value="PURINE EFFLUX PUMP PBUE"/>
    <property type="match status" value="1"/>
</dbReference>
<evidence type="ECO:0000259" key="7">
    <source>
        <dbReference type="PROSITE" id="PS50850"/>
    </source>
</evidence>
<keyword evidence="4 6" id="KW-1133">Transmembrane helix</keyword>
<evidence type="ECO:0000256" key="1">
    <source>
        <dbReference type="ARBA" id="ARBA00004651"/>
    </source>
</evidence>
<feature type="transmembrane region" description="Helical" evidence="6">
    <location>
        <begin position="39"/>
        <end position="57"/>
    </location>
</feature>
<dbReference type="Pfam" id="PF07690">
    <property type="entry name" value="MFS_1"/>
    <property type="match status" value="1"/>
</dbReference>
<organism evidence="8 9">
    <name type="scientific">Arthrobacter ulcerisalmonis</name>
    <dbReference type="NCBI Taxonomy" id="2483813"/>
    <lineage>
        <taxon>Bacteria</taxon>
        <taxon>Bacillati</taxon>
        <taxon>Actinomycetota</taxon>
        <taxon>Actinomycetes</taxon>
        <taxon>Micrococcales</taxon>
        <taxon>Micrococcaceae</taxon>
        <taxon>Arthrobacter</taxon>
    </lineage>
</organism>
<evidence type="ECO:0000256" key="2">
    <source>
        <dbReference type="ARBA" id="ARBA00022475"/>
    </source>
</evidence>
<evidence type="ECO:0000256" key="4">
    <source>
        <dbReference type="ARBA" id="ARBA00022989"/>
    </source>
</evidence>
<feature type="transmembrane region" description="Helical" evidence="6">
    <location>
        <begin position="419"/>
        <end position="438"/>
    </location>
</feature>
<dbReference type="InterPro" id="IPR050189">
    <property type="entry name" value="MFS_Efflux_Transporters"/>
</dbReference>
<feature type="transmembrane region" description="Helical" evidence="6">
    <location>
        <begin position="282"/>
        <end position="303"/>
    </location>
</feature>
<evidence type="ECO:0000256" key="6">
    <source>
        <dbReference type="SAM" id="Phobius"/>
    </source>
</evidence>
<evidence type="ECO:0000313" key="8">
    <source>
        <dbReference type="EMBL" id="VDC32903.1"/>
    </source>
</evidence>
<feature type="transmembrane region" description="Helical" evidence="6">
    <location>
        <begin position="373"/>
        <end position="399"/>
    </location>
</feature>
<proteinExistence type="predicted"/>
<gene>
    <name evidence="8" type="primary">sauU</name>
    <name evidence="8" type="ORF">PSET11_03189</name>
</gene>
<accession>A0A3P5XXL4</accession>
<sequence>MAPGHAGPVCWAGLAGQGWLGRVAGRCGHNEVVTAPRAWLIWTVGIFGYLVAVSQRTSFGVVGLEATERFNAGASAISFFTVLQLLVYAALQIPVGVLVDRFGSRALIAGGAVLMGLGQLQLAFAETITAGVAGRVLVGAGDAMTFIAVIRLIPFWFAPARVPLVTQLTGMSGQLGQLFSVIPFALVLHASGWTSGFLMLAGMSVLVLVLVVLVLRDAPPGTVRSAPREGLKATGVSLARAWSQPGTRLGMWSHFTIQFGGTVFALMWGYPFLISGQGLDPATVAALMALFVAAALAVGPFMGGFVSRHPLRRSTMVLLIAAASIAAWSAVLLVPGRAPLWLLAVLVVVLAIGGPGSMIGFDFARSFNPAHRIGAATGIVNVGGFVAALIATFLIGVVLDVLMASGYSQGVLYGLGPMKIALSVQLMLYAIGVVGIILSRRKVRGQLADQGVVVPPLRVALARQRRESLARRRPPAQGQNGPE</sequence>
<dbReference type="Gene3D" id="1.20.1250.20">
    <property type="entry name" value="MFS general substrate transporter like domains"/>
    <property type="match status" value="2"/>
</dbReference>
<evidence type="ECO:0000256" key="5">
    <source>
        <dbReference type="ARBA" id="ARBA00023136"/>
    </source>
</evidence>
<reference evidence="8 9" key="1">
    <citation type="submission" date="2018-11" db="EMBL/GenBank/DDBJ databases">
        <authorList>
            <person name="Criscuolo A."/>
        </authorList>
    </citation>
    <scope>NUCLEOTIDE SEQUENCE [LARGE SCALE GENOMIC DNA]</scope>
    <source>
        <strain evidence="8">AT11b</strain>
    </source>
</reference>
<feature type="domain" description="Major facilitator superfamily (MFS) profile" evidence="7">
    <location>
        <begin position="40"/>
        <end position="444"/>
    </location>
</feature>